<name>A0A142JTD4_9BURK</name>
<dbReference type="GO" id="GO:0016020">
    <property type="term" value="C:membrane"/>
    <property type="evidence" value="ECO:0007669"/>
    <property type="project" value="GOC"/>
</dbReference>
<dbReference type="STRING" id="1796606.A2G96_26455"/>
<evidence type="ECO:0000313" key="2">
    <source>
        <dbReference type="EMBL" id="AMR81346.1"/>
    </source>
</evidence>
<evidence type="ECO:0000256" key="1">
    <source>
        <dbReference type="SAM" id="Phobius"/>
    </source>
</evidence>
<dbReference type="KEGG" id="cnan:A2G96_26455"/>
<feature type="transmembrane region" description="Helical" evidence="1">
    <location>
        <begin position="60"/>
        <end position="87"/>
    </location>
</feature>
<dbReference type="Proteomes" id="UP000075238">
    <property type="component" value="Chromosome 2"/>
</dbReference>
<dbReference type="Pfam" id="PF06127">
    <property type="entry name" value="Mpo1-like"/>
    <property type="match status" value="1"/>
</dbReference>
<evidence type="ECO:0000313" key="3">
    <source>
        <dbReference type="Proteomes" id="UP000075238"/>
    </source>
</evidence>
<reference evidence="2 3" key="1">
    <citation type="submission" date="2016-03" db="EMBL/GenBank/DDBJ databases">
        <title>Complete genome sequence of a novel chlorpyrifos degrading bacterium, Cupriavidus nantongensis sp. X1.</title>
        <authorList>
            <person name="Fang L."/>
        </authorList>
    </citation>
    <scope>NUCLEOTIDE SEQUENCE [LARGE SCALE GENOMIC DNA]</scope>
    <source>
        <strain evidence="2 3">X1</strain>
    </source>
</reference>
<keyword evidence="1" id="KW-0812">Transmembrane</keyword>
<keyword evidence="3" id="KW-1185">Reference proteome</keyword>
<feature type="transmembrane region" description="Helical" evidence="1">
    <location>
        <begin position="133"/>
        <end position="153"/>
    </location>
</feature>
<dbReference type="RefSeq" id="WP_062803156.1">
    <property type="nucleotide sequence ID" value="NZ_CP014845.1"/>
</dbReference>
<evidence type="ECO:0008006" key="4">
    <source>
        <dbReference type="Google" id="ProtNLM"/>
    </source>
</evidence>
<organism evidence="2 3">
    <name type="scientific">Cupriavidus nantongensis</name>
    <dbReference type="NCBI Taxonomy" id="1796606"/>
    <lineage>
        <taxon>Bacteria</taxon>
        <taxon>Pseudomonadati</taxon>
        <taxon>Pseudomonadota</taxon>
        <taxon>Betaproteobacteria</taxon>
        <taxon>Burkholderiales</taxon>
        <taxon>Burkholderiaceae</taxon>
        <taxon>Cupriavidus</taxon>
    </lineage>
</organism>
<feature type="transmembrane region" description="Helical" evidence="1">
    <location>
        <begin position="21"/>
        <end position="40"/>
    </location>
</feature>
<dbReference type="EMBL" id="CP014845">
    <property type="protein sequence ID" value="AMR81346.1"/>
    <property type="molecule type" value="Genomic_DNA"/>
</dbReference>
<feature type="transmembrane region" description="Helical" evidence="1">
    <location>
        <begin position="99"/>
        <end position="121"/>
    </location>
</feature>
<gene>
    <name evidence="2" type="ORF">A2G96_26455</name>
</gene>
<dbReference type="OrthoDB" id="5515308at2"/>
<dbReference type="InterPro" id="IPR009305">
    <property type="entry name" value="Mpo1-like"/>
</dbReference>
<dbReference type="GO" id="GO:0046521">
    <property type="term" value="P:sphingoid catabolic process"/>
    <property type="evidence" value="ECO:0007669"/>
    <property type="project" value="TreeGrafter"/>
</dbReference>
<keyword evidence="1" id="KW-1133">Transmembrane helix</keyword>
<accession>A0A142JTD4</accession>
<dbReference type="AlphaFoldDB" id="A0A142JTD4"/>
<sequence>MKTLIEHLANYAAYHRDPRNVFTHFIGIPMIVLAVTTLLARPALALGDGSAVLTPAMLLHILACLFYLRLSLGFGVAMALVLAVFLYAGAQIAAMPTSWWLALGVGLFVVGWVIQFIGHYYEGRKPAFVDDLVGLLIGPLFLVAETAFALGLARETRDAMAARAH</sequence>
<keyword evidence="1" id="KW-0472">Membrane</keyword>
<proteinExistence type="predicted"/>
<protein>
    <recommendedName>
        <fullName evidence="4">DUF962 domain-containing protein</fullName>
    </recommendedName>
</protein>
<dbReference type="PANTHER" id="PTHR28026">
    <property type="entry name" value="DUF962 DOMAIN PROTEIN (AFU_ORTHOLOGUE AFUA_8G05310)"/>
    <property type="match status" value="1"/>
</dbReference>
<dbReference type="PANTHER" id="PTHR28026:SF9">
    <property type="entry name" value="2-HYDROXY-PALMITIC ACID DIOXYGENASE MPO1"/>
    <property type="match status" value="1"/>
</dbReference>